<gene>
    <name evidence="8" type="ORF">ABS361_01370</name>
</gene>
<evidence type="ECO:0000313" key="8">
    <source>
        <dbReference type="EMBL" id="XBY44983.1"/>
    </source>
</evidence>
<dbReference type="AlphaFoldDB" id="A0AAU7XA67"/>
<keyword evidence="3 6" id="KW-0812">Transmembrane</keyword>
<evidence type="ECO:0000259" key="7">
    <source>
        <dbReference type="PROSITE" id="PS50850"/>
    </source>
</evidence>
<dbReference type="CDD" id="cd17321">
    <property type="entry name" value="MFS_MMR_MDR_like"/>
    <property type="match status" value="1"/>
</dbReference>
<dbReference type="PANTHER" id="PTHR42718:SF9">
    <property type="entry name" value="MAJOR FACILITATOR SUPERFAMILY MULTIDRUG TRANSPORTER MFSC"/>
    <property type="match status" value="1"/>
</dbReference>
<feature type="transmembrane region" description="Helical" evidence="6">
    <location>
        <begin position="340"/>
        <end position="365"/>
    </location>
</feature>
<keyword evidence="4 6" id="KW-1133">Transmembrane helix</keyword>
<dbReference type="InterPro" id="IPR011701">
    <property type="entry name" value="MFS"/>
</dbReference>
<dbReference type="GO" id="GO:0022857">
    <property type="term" value="F:transmembrane transporter activity"/>
    <property type="evidence" value="ECO:0007669"/>
    <property type="project" value="InterPro"/>
</dbReference>
<feature type="transmembrane region" description="Helical" evidence="6">
    <location>
        <begin position="385"/>
        <end position="406"/>
    </location>
</feature>
<feature type="transmembrane region" description="Helical" evidence="6">
    <location>
        <begin position="171"/>
        <end position="190"/>
    </location>
</feature>
<dbReference type="PROSITE" id="PS50850">
    <property type="entry name" value="MFS"/>
    <property type="match status" value="1"/>
</dbReference>
<evidence type="ECO:0000256" key="6">
    <source>
        <dbReference type="SAM" id="Phobius"/>
    </source>
</evidence>
<dbReference type="PANTHER" id="PTHR42718">
    <property type="entry name" value="MAJOR FACILITATOR SUPERFAMILY MULTIDRUG TRANSPORTER MFSC"/>
    <property type="match status" value="1"/>
</dbReference>
<sequence length="411" mass="41908">MTTPDPTTEHPESRRLWATLILSMLLASLGTSIANVALPTIALAFAVSFDAVRWIVIAYLASLTVSVVVVGRLGDRYGLRRLHLIGLGLFAAASLACGLAPGLPLLIVSRAVQGAGAAILMTLTIALVRGAARPDRMGRAMGLLGTVSALGTALGPSLGGVLVAFVGWRAIFLVQVPLTLVALGLALRALPRDEAGRGPARADGLFAGFDAALVPSLASNLLVAAVMMATLVVGPFYLGRGLGLDDLAIGLVMSVGPTISIVSGIPSGRLVDRWGAPRVLRLGVAMLAAGALALALLPALVGLAGYVLAVTVLTPGYQLFQAANNTAVMAEVASERRGVVSGLLGLSRNLGLMLGASVLGALFAFGVGSDVRDAAPDAITQGWRLTFLVAAALMLIAFGLGAGRVIRRPSP</sequence>
<dbReference type="Pfam" id="PF07690">
    <property type="entry name" value="MFS_1"/>
    <property type="match status" value="1"/>
</dbReference>
<feature type="transmembrane region" description="Helical" evidence="6">
    <location>
        <begin position="140"/>
        <end position="165"/>
    </location>
</feature>
<dbReference type="InterPro" id="IPR020846">
    <property type="entry name" value="MFS_dom"/>
</dbReference>
<keyword evidence="5 6" id="KW-0472">Membrane</keyword>
<organism evidence="8">
    <name type="scientific">Methyloraptor flagellatus</name>
    <dbReference type="NCBI Taxonomy" id="3162530"/>
    <lineage>
        <taxon>Bacteria</taxon>
        <taxon>Pseudomonadati</taxon>
        <taxon>Pseudomonadota</taxon>
        <taxon>Alphaproteobacteria</taxon>
        <taxon>Hyphomicrobiales</taxon>
        <taxon>Ancalomicrobiaceae</taxon>
        <taxon>Methyloraptor</taxon>
    </lineage>
</organism>
<feature type="transmembrane region" description="Helical" evidence="6">
    <location>
        <begin position="107"/>
        <end position="128"/>
    </location>
</feature>
<dbReference type="InterPro" id="IPR036259">
    <property type="entry name" value="MFS_trans_sf"/>
</dbReference>
<evidence type="ECO:0000256" key="1">
    <source>
        <dbReference type="ARBA" id="ARBA00004141"/>
    </source>
</evidence>
<dbReference type="RefSeq" id="WP_407050076.1">
    <property type="nucleotide sequence ID" value="NZ_CP158568.1"/>
</dbReference>
<dbReference type="PRINTS" id="PR01036">
    <property type="entry name" value="TCRTETB"/>
</dbReference>
<dbReference type="SUPFAM" id="SSF103473">
    <property type="entry name" value="MFS general substrate transporter"/>
    <property type="match status" value="1"/>
</dbReference>
<dbReference type="KEGG" id="mflg:ABS361_01370"/>
<accession>A0AAU7XA67</accession>
<dbReference type="Gene3D" id="1.20.1720.10">
    <property type="entry name" value="Multidrug resistance protein D"/>
    <property type="match status" value="1"/>
</dbReference>
<keyword evidence="2" id="KW-0813">Transport</keyword>
<evidence type="ECO:0000256" key="5">
    <source>
        <dbReference type="ARBA" id="ARBA00023136"/>
    </source>
</evidence>
<name>A0AAU7XA67_9HYPH</name>
<reference evidence="8" key="1">
    <citation type="submission" date="2024-06" db="EMBL/GenBank/DDBJ databases">
        <title>Methylostella associata gen. nov., sp. nov., a novel Ancalomicrobiaceae-affiliated facultatively methylotrophic bacteria that feed on methanotrophs of the genus Methylococcus.</title>
        <authorList>
            <person name="Saltykova V."/>
            <person name="Danilova O.V."/>
            <person name="Oshkin I.Y."/>
            <person name="Belova S.E."/>
            <person name="Pimenov N.V."/>
            <person name="Dedysh S.N."/>
        </authorList>
    </citation>
    <scope>NUCLEOTIDE SEQUENCE</scope>
    <source>
        <strain evidence="8">S20</strain>
    </source>
</reference>
<feature type="transmembrane region" description="Helical" evidence="6">
    <location>
        <begin position="20"/>
        <end position="45"/>
    </location>
</feature>
<feature type="transmembrane region" description="Helical" evidence="6">
    <location>
        <begin position="211"/>
        <end position="236"/>
    </location>
</feature>
<feature type="transmembrane region" description="Helical" evidence="6">
    <location>
        <begin position="248"/>
        <end position="267"/>
    </location>
</feature>
<evidence type="ECO:0000256" key="3">
    <source>
        <dbReference type="ARBA" id="ARBA00022692"/>
    </source>
</evidence>
<feature type="transmembrane region" description="Helical" evidence="6">
    <location>
        <begin position="51"/>
        <end position="70"/>
    </location>
</feature>
<proteinExistence type="predicted"/>
<dbReference type="EMBL" id="CP158568">
    <property type="protein sequence ID" value="XBY44983.1"/>
    <property type="molecule type" value="Genomic_DNA"/>
</dbReference>
<protein>
    <submittedName>
        <fullName evidence="8">MFS transporter</fullName>
    </submittedName>
</protein>
<feature type="transmembrane region" description="Helical" evidence="6">
    <location>
        <begin position="82"/>
        <end position="101"/>
    </location>
</feature>
<comment type="subcellular location">
    <subcellularLocation>
        <location evidence="1">Membrane</location>
        <topology evidence="1">Multi-pass membrane protein</topology>
    </subcellularLocation>
</comment>
<evidence type="ECO:0000256" key="4">
    <source>
        <dbReference type="ARBA" id="ARBA00022989"/>
    </source>
</evidence>
<evidence type="ECO:0000256" key="2">
    <source>
        <dbReference type="ARBA" id="ARBA00022448"/>
    </source>
</evidence>
<dbReference type="GO" id="GO:0016020">
    <property type="term" value="C:membrane"/>
    <property type="evidence" value="ECO:0007669"/>
    <property type="project" value="UniProtKB-SubCell"/>
</dbReference>
<feature type="domain" description="Major facilitator superfamily (MFS) profile" evidence="7">
    <location>
        <begin position="16"/>
        <end position="409"/>
    </location>
</feature>